<dbReference type="Proteomes" id="UP000826234">
    <property type="component" value="Unassembled WGS sequence"/>
</dbReference>
<dbReference type="InterPro" id="IPR036186">
    <property type="entry name" value="Serpin_sf"/>
</dbReference>
<dbReference type="PRINTS" id="PR01217">
    <property type="entry name" value="PRICHEXTENSN"/>
</dbReference>
<evidence type="ECO:0000256" key="1">
    <source>
        <dbReference type="ARBA" id="ARBA00006426"/>
    </source>
</evidence>
<feature type="compositionally biased region" description="Pro residues" evidence="2">
    <location>
        <begin position="195"/>
        <end position="207"/>
    </location>
</feature>
<name>A0ABQ7SKZ6_PHRPL</name>
<comment type="caution">
    <text evidence="4">The sequence shown here is derived from an EMBL/GenBank/DDBJ whole genome shotgun (WGS) entry which is preliminary data.</text>
</comment>
<dbReference type="InterPro" id="IPR000215">
    <property type="entry name" value="Serpin_fam"/>
</dbReference>
<evidence type="ECO:0000313" key="5">
    <source>
        <dbReference type="Proteomes" id="UP000826234"/>
    </source>
</evidence>
<organism evidence="4 5">
    <name type="scientific">Phrynosoma platyrhinos</name>
    <name type="common">Desert horned lizard</name>
    <dbReference type="NCBI Taxonomy" id="52577"/>
    <lineage>
        <taxon>Eukaryota</taxon>
        <taxon>Metazoa</taxon>
        <taxon>Chordata</taxon>
        <taxon>Craniata</taxon>
        <taxon>Vertebrata</taxon>
        <taxon>Euteleostomi</taxon>
        <taxon>Lepidosauria</taxon>
        <taxon>Squamata</taxon>
        <taxon>Bifurcata</taxon>
        <taxon>Unidentata</taxon>
        <taxon>Episquamata</taxon>
        <taxon>Toxicofera</taxon>
        <taxon>Iguania</taxon>
        <taxon>Phrynosomatidae</taxon>
        <taxon>Phrynosomatinae</taxon>
        <taxon>Phrynosoma</taxon>
    </lineage>
</organism>
<comment type="similarity">
    <text evidence="1">Belongs to the serpin family. Ov-serpin subfamily.</text>
</comment>
<gene>
    <name evidence="4" type="ORF">JD844_016795</name>
</gene>
<dbReference type="InterPro" id="IPR042178">
    <property type="entry name" value="Serpin_sf_1"/>
</dbReference>
<evidence type="ECO:0000259" key="3">
    <source>
        <dbReference type="SMART" id="SM00093"/>
    </source>
</evidence>
<dbReference type="Gene3D" id="2.30.39.10">
    <property type="entry name" value="Alpha-1-antitrypsin, domain 1"/>
    <property type="match status" value="2"/>
</dbReference>
<protein>
    <recommendedName>
        <fullName evidence="3">Serpin domain-containing protein</fullName>
    </recommendedName>
</protein>
<evidence type="ECO:0000313" key="4">
    <source>
        <dbReference type="EMBL" id="KAH0617972.1"/>
    </source>
</evidence>
<evidence type="ECO:0000256" key="2">
    <source>
        <dbReference type="SAM" id="MobiDB-lite"/>
    </source>
</evidence>
<feature type="region of interest" description="Disordered" evidence="2">
    <location>
        <begin position="125"/>
        <end position="176"/>
    </location>
</feature>
<sequence>MVFHHPDTSVIEWKRDIMVRLCFENVFDLVNFIMTTLPEANAKFAIDTYQALRKEHPCDNLLFAPVNATSALGLLALASGCEQAAEIKKVLHWDEVKECIGSLSRRYLGAARSFGPSATRLKAQQKVNICPRPSPRPEPECPKQRACPEPCRPKPRPCPEPRQHPEPTCPRPRPCPEPARPEPTCPRPRPCPEPARPEPTCPRPRPCPEQTCHKPSPRPEPVCPSEAPCPERDVPDYECETPKGVHTAFSKILAVLNAPSTNYTLSFANKLYGDHAIAFIQKFIYCALKLYWTDVEGADFHNAPEEVRRIINLWVEVQTHGKIKNLLPKDSFDCLVQLLLVNALYFKGQWQVKFDKELTVEAPFYPHYAEKRGCSTVQLMNRKGVYNTGTFDICNTEVQVLEVPYKDHELSLFVILPTDCSPEALEQLEDALSYEHLLDWSCHLKPEEVDVFIPKFSLEKSFYLHEYLDLQDLSDPEKADFSQATTTEGVALTQLVHDAFLEIDEEGGEEAEACRCPRDRRPCREAVQFVADHPFVYFVRHNCTQSIVFLGKFARP</sequence>
<dbReference type="SMART" id="SM00093">
    <property type="entry name" value="SERPIN"/>
    <property type="match status" value="1"/>
</dbReference>
<accession>A0ABQ7SKZ6</accession>
<dbReference type="Pfam" id="PF00079">
    <property type="entry name" value="Serpin"/>
    <property type="match status" value="2"/>
</dbReference>
<feature type="region of interest" description="Disordered" evidence="2">
    <location>
        <begin position="195"/>
        <end position="225"/>
    </location>
</feature>
<reference evidence="4 5" key="1">
    <citation type="journal article" date="2022" name="Gigascience">
        <title>A chromosome-level genome assembly and annotation of the desert horned lizard, Phrynosoma platyrhinos, provides insight into chromosomal rearrangements among reptiles.</title>
        <authorList>
            <person name="Koochekian N."/>
            <person name="Ascanio A."/>
            <person name="Farleigh K."/>
            <person name="Card D.C."/>
            <person name="Schield D.R."/>
            <person name="Castoe T.A."/>
            <person name="Jezkova T."/>
        </authorList>
    </citation>
    <scope>NUCLEOTIDE SEQUENCE [LARGE SCALE GENOMIC DNA]</scope>
    <source>
        <strain evidence="4">NK-2021</strain>
    </source>
</reference>
<feature type="domain" description="Serpin" evidence="3">
    <location>
        <begin position="46"/>
        <end position="556"/>
    </location>
</feature>
<dbReference type="PANTHER" id="PTHR11461">
    <property type="entry name" value="SERINE PROTEASE INHIBITOR, SERPIN"/>
    <property type="match status" value="1"/>
</dbReference>
<proteinExistence type="inferred from homology"/>
<feature type="compositionally biased region" description="Pro residues" evidence="2">
    <location>
        <begin position="167"/>
        <end position="176"/>
    </location>
</feature>
<keyword evidence="5" id="KW-1185">Reference proteome</keyword>
<dbReference type="InterPro" id="IPR042185">
    <property type="entry name" value="Serpin_sf_2"/>
</dbReference>
<dbReference type="PROSITE" id="PS00284">
    <property type="entry name" value="SERPIN"/>
    <property type="match status" value="1"/>
</dbReference>
<dbReference type="InterPro" id="IPR023795">
    <property type="entry name" value="Serpin_CS"/>
</dbReference>
<dbReference type="PANTHER" id="PTHR11461:SF186">
    <property type="entry name" value="SERPIN B4"/>
    <property type="match status" value="1"/>
</dbReference>
<dbReference type="InterPro" id="IPR023796">
    <property type="entry name" value="Serpin_dom"/>
</dbReference>
<dbReference type="SUPFAM" id="SSF56574">
    <property type="entry name" value="Serpins"/>
    <property type="match status" value="1"/>
</dbReference>
<dbReference type="EMBL" id="JAIPUX010005289">
    <property type="protein sequence ID" value="KAH0617972.1"/>
    <property type="molecule type" value="Genomic_DNA"/>
</dbReference>
<dbReference type="Gene3D" id="3.30.497.10">
    <property type="entry name" value="Antithrombin, subunit I, domain 2"/>
    <property type="match status" value="2"/>
</dbReference>